<sequence>MATSTPQPKPPHHYRKHFIPLESNPEVFTELIHKLGATNLHFEDVFTLDDIQLLQNLLGTVHAFILVIPTTQAYEKDVEEQEKNVDEYDLSGEKEEEAGVVFFKQTINNACGWYAVLHGLCNGSARELVGTNNALTTLLSKCTPLGPHERALAVENDAALEAAYASVARKGDTEAPEAEAEVDYHYICFVKSLKNGHLYQLDGDRKRPIDLGDLGDGEGVLSEGCLRIVRDMIKREEEAKLGVNLMALVSS</sequence>
<dbReference type="GO" id="GO:0006511">
    <property type="term" value="P:ubiquitin-dependent protein catabolic process"/>
    <property type="evidence" value="ECO:0007669"/>
    <property type="project" value="UniProtKB-UniRule"/>
</dbReference>
<keyword evidence="3 7" id="KW-0645">Protease</keyword>
<evidence type="ECO:0000313" key="10">
    <source>
        <dbReference type="EMBL" id="KAF1955059.1"/>
    </source>
</evidence>
<dbReference type="Proteomes" id="UP000800035">
    <property type="component" value="Unassembled WGS sequence"/>
</dbReference>
<dbReference type="EC" id="3.4.19.12" evidence="8"/>
<keyword evidence="4 7" id="KW-0833">Ubl conjugation pathway</keyword>
<evidence type="ECO:0000256" key="2">
    <source>
        <dbReference type="ARBA" id="ARBA00009326"/>
    </source>
</evidence>
<evidence type="ECO:0000256" key="6">
    <source>
        <dbReference type="ARBA" id="ARBA00022807"/>
    </source>
</evidence>
<feature type="site" description="Transition state stabilizer" evidence="7">
    <location>
        <position position="105"/>
    </location>
</feature>
<accession>A0A6A5TTI9</accession>
<dbReference type="SUPFAM" id="SSF54001">
    <property type="entry name" value="Cysteine proteinases"/>
    <property type="match status" value="1"/>
</dbReference>
<name>A0A6A5TTI9_9PLEO</name>
<dbReference type="Pfam" id="PF01088">
    <property type="entry name" value="Peptidase_C12"/>
    <property type="match status" value="1"/>
</dbReference>
<keyword evidence="11" id="KW-1185">Reference proteome</keyword>
<feature type="active site" description="Proton donor" evidence="7">
    <location>
        <position position="185"/>
    </location>
</feature>
<gene>
    <name evidence="10" type="ORF">CC80DRAFT_475145</name>
</gene>
<dbReference type="EMBL" id="ML976996">
    <property type="protein sequence ID" value="KAF1955059.1"/>
    <property type="molecule type" value="Genomic_DNA"/>
</dbReference>
<dbReference type="InterPro" id="IPR001578">
    <property type="entry name" value="Peptidase_C12_UCH"/>
</dbReference>
<evidence type="ECO:0000256" key="5">
    <source>
        <dbReference type="ARBA" id="ARBA00022801"/>
    </source>
</evidence>
<dbReference type="PRINTS" id="PR00707">
    <property type="entry name" value="UBCTHYDRLASE"/>
</dbReference>
<dbReference type="AlphaFoldDB" id="A0A6A5TTI9"/>
<organism evidence="10 11">
    <name type="scientific">Byssothecium circinans</name>
    <dbReference type="NCBI Taxonomy" id="147558"/>
    <lineage>
        <taxon>Eukaryota</taxon>
        <taxon>Fungi</taxon>
        <taxon>Dikarya</taxon>
        <taxon>Ascomycota</taxon>
        <taxon>Pezizomycotina</taxon>
        <taxon>Dothideomycetes</taxon>
        <taxon>Pleosporomycetidae</taxon>
        <taxon>Pleosporales</taxon>
        <taxon>Massarineae</taxon>
        <taxon>Massarinaceae</taxon>
        <taxon>Byssothecium</taxon>
    </lineage>
</organism>
<keyword evidence="5 7" id="KW-0378">Hydrolase</keyword>
<dbReference type="PROSITE" id="PS52048">
    <property type="entry name" value="UCH_DOMAIN"/>
    <property type="match status" value="1"/>
</dbReference>
<evidence type="ECO:0000313" key="11">
    <source>
        <dbReference type="Proteomes" id="UP000800035"/>
    </source>
</evidence>
<feature type="domain" description="UCH catalytic" evidence="9">
    <location>
        <begin position="17"/>
        <end position="250"/>
    </location>
</feature>
<comment type="similarity">
    <text evidence="2 7 8">Belongs to the peptidase C12 family.</text>
</comment>
<proteinExistence type="inferred from homology"/>
<dbReference type="PANTHER" id="PTHR10589:SF17">
    <property type="entry name" value="UBIQUITIN CARBOXYL-TERMINAL HYDROLASE"/>
    <property type="match status" value="1"/>
</dbReference>
<evidence type="ECO:0000259" key="9">
    <source>
        <dbReference type="PROSITE" id="PS52048"/>
    </source>
</evidence>
<dbReference type="InterPro" id="IPR038765">
    <property type="entry name" value="Papain-like_cys_pep_sf"/>
</dbReference>
<dbReference type="GO" id="GO:0004843">
    <property type="term" value="F:cysteine-type deubiquitinase activity"/>
    <property type="evidence" value="ECO:0007669"/>
    <property type="project" value="UniProtKB-UniRule"/>
</dbReference>
<dbReference type="PANTHER" id="PTHR10589">
    <property type="entry name" value="UBIQUITIN CARBOXYL-TERMINAL HYDROLASE"/>
    <property type="match status" value="1"/>
</dbReference>
<evidence type="ECO:0000256" key="1">
    <source>
        <dbReference type="ARBA" id="ARBA00000707"/>
    </source>
</evidence>
<feature type="active site" description="Nucleophile" evidence="7">
    <location>
        <position position="111"/>
    </location>
</feature>
<evidence type="ECO:0000256" key="4">
    <source>
        <dbReference type="ARBA" id="ARBA00022786"/>
    </source>
</evidence>
<protein>
    <recommendedName>
        <fullName evidence="8">Ubiquitin carboxyl-terminal hydrolase</fullName>
        <ecNumber evidence="8">3.4.19.12</ecNumber>
    </recommendedName>
</protein>
<dbReference type="OrthoDB" id="427186at2759"/>
<dbReference type="Gene3D" id="3.40.532.10">
    <property type="entry name" value="Peptidase C12, ubiquitin carboxyl-terminal hydrolase"/>
    <property type="match status" value="1"/>
</dbReference>
<reference evidence="10" key="1">
    <citation type="journal article" date="2020" name="Stud. Mycol.">
        <title>101 Dothideomycetes genomes: a test case for predicting lifestyles and emergence of pathogens.</title>
        <authorList>
            <person name="Haridas S."/>
            <person name="Albert R."/>
            <person name="Binder M."/>
            <person name="Bloem J."/>
            <person name="Labutti K."/>
            <person name="Salamov A."/>
            <person name="Andreopoulos B."/>
            <person name="Baker S."/>
            <person name="Barry K."/>
            <person name="Bills G."/>
            <person name="Bluhm B."/>
            <person name="Cannon C."/>
            <person name="Castanera R."/>
            <person name="Culley D."/>
            <person name="Daum C."/>
            <person name="Ezra D."/>
            <person name="Gonzalez J."/>
            <person name="Henrissat B."/>
            <person name="Kuo A."/>
            <person name="Liang C."/>
            <person name="Lipzen A."/>
            <person name="Lutzoni F."/>
            <person name="Magnuson J."/>
            <person name="Mondo S."/>
            <person name="Nolan M."/>
            <person name="Ohm R."/>
            <person name="Pangilinan J."/>
            <person name="Park H.-J."/>
            <person name="Ramirez L."/>
            <person name="Alfaro M."/>
            <person name="Sun H."/>
            <person name="Tritt A."/>
            <person name="Yoshinaga Y."/>
            <person name="Zwiers L.-H."/>
            <person name="Turgeon B."/>
            <person name="Goodwin S."/>
            <person name="Spatafora J."/>
            <person name="Crous P."/>
            <person name="Grigoriev I."/>
        </authorList>
    </citation>
    <scope>NUCLEOTIDE SEQUENCE</scope>
    <source>
        <strain evidence="10">CBS 675.92</strain>
    </source>
</reference>
<evidence type="ECO:0000256" key="7">
    <source>
        <dbReference type="PROSITE-ProRule" id="PRU01393"/>
    </source>
</evidence>
<dbReference type="GO" id="GO:0016579">
    <property type="term" value="P:protein deubiquitination"/>
    <property type="evidence" value="ECO:0007669"/>
    <property type="project" value="TreeGrafter"/>
</dbReference>
<dbReference type="InterPro" id="IPR036959">
    <property type="entry name" value="Peptidase_C12_UCH_sf"/>
</dbReference>
<evidence type="ECO:0000256" key="3">
    <source>
        <dbReference type="ARBA" id="ARBA00022670"/>
    </source>
</evidence>
<evidence type="ECO:0000256" key="8">
    <source>
        <dbReference type="RuleBase" id="RU361215"/>
    </source>
</evidence>
<dbReference type="GO" id="GO:0005737">
    <property type="term" value="C:cytoplasm"/>
    <property type="evidence" value="ECO:0007669"/>
    <property type="project" value="TreeGrafter"/>
</dbReference>
<feature type="site" description="Important for enzyme activity" evidence="7">
    <location>
        <position position="202"/>
    </location>
</feature>
<comment type="catalytic activity">
    <reaction evidence="1 7 8">
        <text>Thiol-dependent hydrolysis of ester, thioester, amide, peptide and isopeptide bonds formed by the C-terminal Gly of ubiquitin (a 76-residue protein attached to proteins as an intracellular targeting signal).</text>
        <dbReference type="EC" id="3.4.19.12"/>
    </reaction>
</comment>
<keyword evidence="6 7" id="KW-0788">Thiol protease</keyword>